<reference evidence="2" key="1">
    <citation type="submission" date="2021-02" db="EMBL/GenBank/DDBJ databases">
        <authorList>
            <person name="Nieuwenhuis M."/>
            <person name="Van De Peppel L.J.J."/>
        </authorList>
    </citation>
    <scope>NUCLEOTIDE SEQUENCE</scope>
    <source>
        <strain evidence="2">D49</strain>
    </source>
</reference>
<dbReference type="AlphaFoldDB" id="A0A9P7GKQ2"/>
<feature type="compositionally biased region" description="Basic and acidic residues" evidence="1">
    <location>
        <begin position="189"/>
        <end position="200"/>
    </location>
</feature>
<accession>A0A9P7GKQ2</accession>
<sequence>TIAGLGTDTFRQSIAAATEIYGAFNRYFQEGIMNSWSEALDVATGALTISNRYLTATEDTSSLEHIPFDKAVDPKGYLSEIVKRSHYIHTDDNVVEYFKRVESPNGEVNYEPMLPQSYRLGDIVKIQLLFQTVSVERNARRKMLAILRAVTLLDGSFKPKKTVVVVEAPLRLKRKVGHNFGDKSSSAKSTHEDELLDKRI</sequence>
<feature type="non-terminal residue" evidence="2">
    <location>
        <position position="200"/>
    </location>
</feature>
<reference evidence="2" key="2">
    <citation type="submission" date="2021-10" db="EMBL/GenBank/DDBJ databases">
        <title>Phylogenomics reveals ancestral predisposition of the termite-cultivated fungus Termitomyces towards a domesticated lifestyle.</title>
        <authorList>
            <person name="Auxier B."/>
            <person name="Grum-Grzhimaylo A."/>
            <person name="Cardenas M.E."/>
            <person name="Lodge J.D."/>
            <person name="Laessoe T."/>
            <person name="Pedersen O."/>
            <person name="Smith M.E."/>
            <person name="Kuyper T.W."/>
            <person name="Franco-Molano E.A."/>
            <person name="Baroni T.J."/>
            <person name="Aanen D.K."/>
        </authorList>
    </citation>
    <scope>NUCLEOTIDE SEQUENCE</scope>
    <source>
        <strain evidence="2">D49</strain>
    </source>
</reference>
<dbReference type="Proteomes" id="UP000717328">
    <property type="component" value="Unassembled WGS sequence"/>
</dbReference>
<organism evidence="2 3">
    <name type="scientific">Sphagnurus paluster</name>
    <dbReference type="NCBI Taxonomy" id="117069"/>
    <lineage>
        <taxon>Eukaryota</taxon>
        <taxon>Fungi</taxon>
        <taxon>Dikarya</taxon>
        <taxon>Basidiomycota</taxon>
        <taxon>Agaricomycotina</taxon>
        <taxon>Agaricomycetes</taxon>
        <taxon>Agaricomycetidae</taxon>
        <taxon>Agaricales</taxon>
        <taxon>Tricholomatineae</taxon>
        <taxon>Lyophyllaceae</taxon>
        <taxon>Sphagnurus</taxon>
    </lineage>
</organism>
<feature type="region of interest" description="Disordered" evidence="1">
    <location>
        <begin position="180"/>
        <end position="200"/>
    </location>
</feature>
<comment type="caution">
    <text evidence="2">The sequence shown here is derived from an EMBL/GenBank/DDBJ whole genome shotgun (WGS) entry which is preliminary data.</text>
</comment>
<evidence type="ECO:0000313" key="3">
    <source>
        <dbReference type="Proteomes" id="UP000717328"/>
    </source>
</evidence>
<evidence type="ECO:0000256" key="1">
    <source>
        <dbReference type="SAM" id="MobiDB-lite"/>
    </source>
</evidence>
<dbReference type="OrthoDB" id="3067373at2759"/>
<keyword evidence="3" id="KW-1185">Reference proteome</keyword>
<name>A0A9P7GKQ2_9AGAR</name>
<gene>
    <name evidence="2" type="ORF">H0H81_006477</name>
</gene>
<evidence type="ECO:0000313" key="2">
    <source>
        <dbReference type="EMBL" id="KAG5649075.1"/>
    </source>
</evidence>
<dbReference type="EMBL" id="JABCKI010001672">
    <property type="protein sequence ID" value="KAG5649075.1"/>
    <property type="molecule type" value="Genomic_DNA"/>
</dbReference>
<proteinExistence type="predicted"/>
<protein>
    <submittedName>
        <fullName evidence="2">Uncharacterized protein</fullName>
    </submittedName>
</protein>